<keyword evidence="2 6" id="KW-0808">Transferase</keyword>
<feature type="domain" description="O-methyltransferase C-terminal" evidence="4">
    <location>
        <begin position="195"/>
        <end position="384"/>
    </location>
</feature>
<dbReference type="InterPro" id="IPR029063">
    <property type="entry name" value="SAM-dependent_MTases_sf"/>
</dbReference>
<dbReference type="eggNOG" id="KOG3178">
    <property type="taxonomic scope" value="Eukaryota"/>
</dbReference>
<dbReference type="OMA" id="MCESPLE"/>
<dbReference type="AlphaFoldDB" id="E9D2Y3"/>
<dbReference type="GO" id="GO:0046983">
    <property type="term" value="F:protein dimerization activity"/>
    <property type="evidence" value="ECO:0007669"/>
    <property type="project" value="InterPro"/>
</dbReference>
<dbReference type="Pfam" id="PF00891">
    <property type="entry name" value="Methyltransf_2"/>
    <property type="match status" value="1"/>
</dbReference>
<reference evidence="7" key="2">
    <citation type="submission" date="2010-03" db="EMBL/GenBank/DDBJ databases">
        <title>The genome sequence of Coccidioides posadasii strain Silveira.</title>
        <authorList>
            <consortium name="The Broad Institute Genome Sequencing Center for Infectious Disease"/>
            <person name="Neafsey D."/>
            <person name="Orbach M."/>
            <person name="Henn M.R."/>
            <person name="Cole G.T."/>
            <person name="Galgiani J."/>
            <person name="Gardner M.J."/>
            <person name="Kirkland T.N."/>
            <person name="Taylor J.W."/>
            <person name="Young S.K."/>
            <person name="Zeng Q."/>
            <person name="Koehrsen M."/>
            <person name="Alvarado L."/>
            <person name="Berlin A."/>
            <person name="Borenstein D."/>
            <person name="Chapman S.B."/>
            <person name="Chen Z."/>
            <person name="Engels R."/>
            <person name="Freedman E."/>
            <person name="Gellesch M."/>
            <person name="Goldberg J."/>
            <person name="Griggs A."/>
            <person name="Gujja S."/>
            <person name="Heilman E."/>
            <person name="Heiman D."/>
            <person name="Howarth C."/>
            <person name="Jen D."/>
            <person name="Larson L."/>
            <person name="Mehta T."/>
            <person name="Neiman D."/>
            <person name="Park D."/>
            <person name="Pearson M."/>
            <person name="Richards J."/>
            <person name="Roberts A."/>
            <person name="Saif S."/>
            <person name="Shea T."/>
            <person name="Shenoy N."/>
            <person name="Sisk P."/>
            <person name="Stolte C."/>
            <person name="Sykes S."/>
            <person name="Walk T."/>
            <person name="White J."/>
            <person name="Yandava C."/>
            <person name="Haas B."/>
            <person name="Nusbaum C."/>
            <person name="Birren B."/>
        </authorList>
    </citation>
    <scope>NUCLEOTIDE SEQUENCE [LARGE SCALE GENOMIC DNA]</scope>
    <source>
        <strain evidence="7">RMSCC 757 / Silveira</strain>
    </source>
</reference>
<dbReference type="GO" id="GO:0032259">
    <property type="term" value="P:methylation"/>
    <property type="evidence" value="ECO:0007669"/>
    <property type="project" value="UniProtKB-KW"/>
</dbReference>
<dbReference type="HOGENOM" id="CLU_005533_5_0_1"/>
<dbReference type="Gene3D" id="3.40.50.150">
    <property type="entry name" value="Vaccinia Virus protein VP39"/>
    <property type="match status" value="1"/>
</dbReference>
<dbReference type="VEuPathDB" id="FungiDB:CPSG_03931"/>
<dbReference type="Proteomes" id="UP000002497">
    <property type="component" value="Unassembled WGS sequence"/>
</dbReference>
<protein>
    <submittedName>
        <fullName evidence="6">O-methyltransferase</fullName>
    </submittedName>
</protein>
<dbReference type="InterPro" id="IPR001077">
    <property type="entry name" value="COMT_C"/>
</dbReference>
<proteinExistence type="predicted"/>
<evidence type="ECO:0000256" key="2">
    <source>
        <dbReference type="ARBA" id="ARBA00022679"/>
    </source>
</evidence>
<evidence type="ECO:0000313" key="7">
    <source>
        <dbReference type="Proteomes" id="UP000002497"/>
    </source>
</evidence>
<evidence type="ECO:0000259" key="5">
    <source>
        <dbReference type="Pfam" id="PF08100"/>
    </source>
</evidence>
<organism evidence="7">
    <name type="scientific">Coccidioides posadasii (strain RMSCC 757 / Silveira)</name>
    <name type="common">Valley fever fungus</name>
    <dbReference type="NCBI Taxonomy" id="443226"/>
    <lineage>
        <taxon>Eukaryota</taxon>
        <taxon>Fungi</taxon>
        <taxon>Dikarya</taxon>
        <taxon>Ascomycota</taxon>
        <taxon>Pezizomycotina</taxon>
        <taxon>Eurotiomycetes</taxon>
        <taxon>Eurotiomycetidae</taxon>
        <taxon>Onygenales</taxon>
        <taxon>Onygenaceae</taxon>
        <taxon>Coccidioides</taxon>
    </lineage>
</organism>
<reference evidence="7" key="1">
    <citation type="journal article" date="2010" name="Genome Res.">
        <title>Population genomic sequencing of Coccidioides fungi reveals recent hybridization and transposon control.</title>
        <authorList>
            <person name="Neafsey D.E."/>
            <person name="Barker B.M."/>
            <person name="Sharpton T.J."/>
            <person name="Stajich J.E."/>
            <person name="Park D.J."/>
            <person name="Whiston E."/>
            <person name="Hung C.-Y."/>
            <person name="McMahan C."/>
            <person name="White J."/>
            <person name="Sykes S."/>
            <person name="Heiman D."/>
            <person name="Young S."/>
            <person name="Zeng Q."/>
            <person name="Abouelleil A."/>
            <person name="Aftuck L."/>
            <person name="Bessette D."/>
            <person name="Brown A."/>
            <person name="FitzGerald M."/>
            <person name="Lui A."/>
            <person name="Macdonald J.P."/>
            <person name="Priest M."/>
            <person name="Orbach M.J."/>
            <person name="Galgiani J.N."/>
            <person name="Kirkland T.N."/>
            <person name="Cole G.T."/>
            <person name="Birren B.W."/>
            <person name="Henn M.R."/>
            <person name="Taylor J.W."/>
            <person name="Rounsley S.D."/>
        </authorList>
    </citation>
    <scope>NUCLEOTIDE SEQUENCE [LARGE SCALE GENOMIC DNA]</scope>
    <source>
        <strain evidence="7">RMSCC 757 / Silveira</strain>
    </source>
</reference>
<keyword evidence="1 6" id="KW-0489">Methyltransferase</keyword>
<dbReference type="Pfam" id="PF08100">
    <property type="entry name" value="Dimerisation"/>
    <property type="match status" value="1"/>
</dbReference>
<dbReference type="PROSITE" id="PS51683">
    <property type="entry name" value="SAM_OMT_II"/>
    <property type="match status" value="1"/>
</dbReference>
<keyword evidence="7" id="KW-1185">Reference proteome</keyword>
<sequence>MEVLFFVYNPKTLTMATQELINSISAASNVPTAELKEEERVALLAACAKLKSKLETPREATFQFLFAPHQSVALRLAVDMGLFDASAKLSADRADVRLDDLAFLAGVDPLLVRRVMRFLVGMGIFSEKGEGVYTPLRLAKLYVTASPLAQGIIHITSQNEVVSAFPSYFSSKGYKNPDDAYDGVFQFARKTNLHCFDWLATKPRLQHAFNSVLSISRTAQGTHWFEYFPVLTKLQLGSTSDPLLVDIGGGRGHDLIAFKEQYPDLPGELILQDIPAVLKDVNELPAGIQAMEHDFFSPQPVKHAKAYYLSNILHDWPETQALKILEHIKNAMGPDSILLVSENVIPETGVTLLSASIDFMMMANFSALERTKKQFESLLDRAGFTLVGSWAPPNLAEGEDRRLLEAVLTG</sequence>
<dbReference type="OrthoDB" id="1535081at2759"/>
<gene>
    <name evidence="6" type="ORF">CPSG_03931</name>
</gene>
<dbReference type="PANTHER" id="PTHR43712:SF11">
    <property type="entry name" value="O-METHYLTRANSFERASE (AFU_ORTHOLOGUE AFUA_2G17820)-RELATED"/>
    <property type="match status" value="1"/>
</dbReference>
<dbReference type="InterPro" id="IPR012967">
    <property type="entry name" value="COMT_dimerisation"/>
</dbReference>
<dbReference type="PANTHER" id="PTHR43712">
    <property type="entry name" value="PUTATIVE (AFU_ORTHOLOGUE AFUA_4G14580)-RELATED"/>
    <property type="match status" value="1"/>
</dbReference>
<evidence type="ECO:0000256" key="1">
    <source>
        <dbReference type="ARBA" id="ARBA00022603"/>
    </source>
</evidence>
<dbReference type="EMBL" id="GL636490">
    <property type="protein sequence ID" value="EFW19547.1"/>
    <property type="molecule type" value="Genomic_DNA"/>
</dbReference>
<accession>E9D2Y3</accession>
<dbReference type="InterPro" id="IPR036388">
    <property type="entry name" value="WH-like_DNA-bd_sf"/>
</dbReference>
<dbReference type="InterPro" id="IPR036390">
    <property type="entry name" value="WH_DNA-bd_sf"/>
</dbReference>
<dbReference type="VEuPathDB" id="FungiDB:D8B26_007763"/>
<dbReference type="PIRSF" id="PIRSF005739">
    <property type="entry name" value="O-mtase"/>
    <property type="match status" value="1"/>
</dbReference>
<dbReference type="Gene3D" id="1.10.10.10">
    <property type="entry name" value="Winged helix-like DNA-binding domain superfamily/Winged helix DNA-binding domain"/>
    <property type="match status" value="1"/>
</dbReference>
<keyword evidence="3" id="KW-0949">S-adenosyl-L-methionine</keyword>
<dbReference type="SUPFAM" id="SSF46785">
    <property type="entry name" value="Winged helix' DNA-binding domain"/>
    <property type="match status" value="1"/>
</dbReference>
<evidence type="ECO:0000259" key="4">
    <source>
        <dbReference type="Pfam" id="PF00891"/>
    </source>
</evidence>
<dbReference type="GO" id="GO:0008171">
    <property type="term" value="F:O-methyltransferase activity"/>
    <property type="evidence" value="ECO:0007669"/>
    <property type="project" value="InterPro"/>
</dbReference>
<evidence type="ECO:0000313" key="6">
    <source>
        <dbReference type="EMBL" id="EFW19547.1"/>
    </source>
</evidence>
<feature type="domain" description="O-methyltransferase dimerisation" evidence="5">
    <location>
        <begin position="64"/>
        <end position="144"/>
    </location>
</feature>
<dbReference type="InterPro" id="IPR016461">
    <property type="entry name" value="COMT-like"/>
</dbReference>
<dbReference type="SUPFAM" id="SSF53335">
    <property type="entry name" value="S-adenosyl-L-methionine-dependent methyltransferases"/>
    <property type="match status" value="1"/>
</dbReference>
<dbReference type="STRING" id="443226.E9D2Y3"/>
<evidence type="ECO:0000256" key="3">
    <source>
        <dbReference type="ARBA" id="ARBA00022691"/>
    </source>
</evidence>
<name>E9D2Y3_COCPS</name>